<feature type="transmembrane region" description="Helical" evidence="1">
    <location>
        <begin position="80"/>
        <end position="99"/>
    </location>
</feature>
<name>A0A1A0WDN2_MYCPR</name>
<gene>
    <name evidence="2" type="ORF">A5779_17755</name>
</gene>
<reference evidence="3" key="1">
    <citation type="submission" date="2016-06" db="EMBL/GenBank/DDBJ databases">
        <authorList>
            <person name="Sutton G."/>
            <person name="Brinkac L."/>
            <person name="Sanka R."/>
            <person name="Adams M."/>
            <person name="Lau E."/>
            <person name="Mehaffy C."/>
            <person name="Tameris M."/>
            <person name="Hatherill M."/>
            <person name="Hanekom W."/>
            <person name="Mahomed H."/>
            <person name="Mcshane H."/>
        </authorList>
    </citation>
    <scope>NUCLEOTIDE SEQUENCE [LARGE SCALE GENOMIC DNA]</scope>
    <source>
        <strain evidence="3">852002-10433_SCH5171157</strain>
    </source>
</reference>
<sequence length="104" mass="11536">MVNSPDADDSGYLSPDALVALRNSRLWEAQAQRCSGPERDSALRIAAQWTATFQMLKATTPGDRRVALRRGDRDVNHKETAYLLFVLVGMLAVVIYVVYSHVAT</sequence>
<evidence type="ECO:0000256" key="1">
    <source>
        <dbReference type="SAM" id="Phobius"/>
    </source>
</evidence>
<dbReference type="OrthoDB" id="4752162at2"/>
<keyword evidence="1" id="KW-0812">Transmembrane</keyword>
<protein>
    <submittedName>
        <fullName evidence="2">Uncharacterized protein</fullName>
    </submittedName>
</protein>
<organism evidence="2 3">
    <name type="scientific">Mycolicibacterium peregrinum</name>
    <name type="common">Mycobacterium peregrinum</name>
    <dbReference type="NCBI Taxonomy" id="43304"/>
    <lineage>
        <taxon>Bacteria</taxon>
        <taxon>Bacillati</taxon>
        <taxon>Actinomycetota</taxon>
        <taxon>Actinomycetes</taxon>
        <taxon>Mycobacteriales</taxon>
        <taxon>Mycobacteriaceae</taxon>
        <taxon>Mycolicibacterium</taxon>
    </lineage>
</organism>
<evidence type="ECO:0000313" key="2">
    <source>
        <dbReference type="EMBL" id="OBB95854.1"/>
    </source>
</evidence>
<accession>A0A1A0WDN2</accession>
<keyword evidence="1" id="KW-1133">Transmembrane helix</keyword>
<dbReference type="RefSeq" id="WP_064879578.1">
    <property type="nucleotide sequence ID" value="NZ_LZSY01000031.1"/>
</dbReference>
<proteinExistence type="predicted"/>
<dbReference type="EMBL" id="LZSY01000031">
    <property type="protein sequence ID" value="OBB95854.1"/>
    <property type="molecule type" value="Genomic_DNA"/>
</dbReference>
<dbReference type="AlphaFoldDB" id="A0A1A0WDN2"/>
<evidence type="ECO:0000313" key="3">
    <source>
        <dbReference type="Proteomes" id="UP000094008"/>
    </source>
</evidence>
<dbReference type="Proteomes" id="UP000094008">
    <property type="component" value="Unassembled WGS sequence"/>
</dbReference>
<keyword evidence="1" id="KW-0472">Membrane</keyword>
<comment type="caution">
    <text evidence="2">The sequence shown here is derived from an EMBL/GenBank/DDBJ whole genome shotgun (WGS) entry which is preliminary data.</text>
</comment>